<evidence type="ECO:0000313" key="4">
    <source>
        <dbReference type="EMBL" id="CAD5118233.1"/>
    </source>
</evidence>
<dbReference type="EMBL" id="CAJFCJ010000008">
    <property type="protein sequence ID" value="CAD5118233.1"/>
    <property type="molecule type" value="Genomic_DNA"/>
</dbReference>
<evidence type="ECO:0000256" key="2">
    <source>
        <dbReference type="ARBA" id="ARBA00022837"/>
    </source>
</evidence>
<dbReference type="Pfam" id="PF13499">
    <property type="entry name" value="EF-hand_7"/>
    <property type="match status" value="2"/>
</dbReference>
<dbReference type="InterPro" id="IPR050230">
    <property type="entry name" value="CALM/Myosin/TropC-like"/>
</dbReference>
<dbReference type="PANTHER" id="PTHR23048:SF0">
    <property type="entry name" value="CALMODULIN LIKE 3"/>
    <property type="match status" value="1"/>
</dbReference>
<keyword evidence="5" id="KW-1185">Reference proteome</keyword>
<dbReference type="AlphaFoldDB" id="A0A7I8VPN9"/>
<gene>
    <name evidence="4" type="ORF">DGYR_LOCUS6646</name>
</gene>
<dbReference type="FunFam" id="1.10.238.10:FF:000527">
    <property type="entry name" value="Calmodulin-3"/>
    <property type="match status" value="1"/>
</dbReference>
<protein>
    <recommendedName>
        <fullName evidence="3">EF-hand domain-containing protein</fullName>
    </recommendedName>
</protein>
<dbReference type="GO" id="GO:0016460">
    <property type="term" value="C:myosin II complex"/>
    <property type="evidence" value="ECO:0007669"/>
    <property type="project" value="TreeGrafter"/>
</dbReference>
<evidence type="ECO:0000313" key="5">
    <source>
        <dbReference type="Proteomes" id="UP000549394"/>
    </source>
</evidence>
<name>A0A7I8VPN9_9ANNE</name>
<dbReference type="CDD" id="cd00051">
    <property type="entry name" value="EFh"/>
    <property type="match status" value="2"/>
</dbReference>
<dbReference type="SMART" id="SM00054">
    <property type="entry name" value="EFh"/>
    <property type="match status" value="3"/>
</dbReference>
<feature type="domain" description="EF-hand" evidence="3">
    <location>
        <begin position="15"/>
        <end position="50"/>
    </location>
</feature>
<dbReference type="GO" id="GO:0005509">
    <property type="term" value="F:calcium ion binding"/>
    <property type="evidence" value="ECO:0007669"/>
    <property type="project" value="InterPro"/>
</dbReference>
<dbReference type="Proteomes" id="UP000549394">
    <property type="component" value="Unassembled WGS sequence"/>
</dbReference>
<dbReference type="InterPro" id="IPR002048">
    <property type="entry name" value="EF_hand_dom"/>
</dbReference>
<dbReference type="InterPro" id="IPR018247">
    <property type="entry name" value="EF_Hand_1_Ca_BS"/>
</dbReference>
<dbReference type="OrthoDB" id="26525at2759"/>
<keyword evidence="1" id="KW-0677">Repeat</keyword>
<feature type="domain" description="EF-hand" evidence="3">
    <location>
        <begin position="51"/>
        <end position="86"/>
    </location>
</feature>
<dbReference type="Gene3D" id="1.10.238.10">
    <property type="entry name" value="EF-hand"/>
    <property type="match status" value="2"/>
</dbReference>
<organism evidence="4 5">
    <name type="scientific">Dimorphilus gyrociliatus</name>
    <dbReference type="NCBI Taxonomy" id="2664684"/>
    <lineage>
        <taxon>Eukaryota</taxon>
        <taxon>Metazoa</taxon>
        <taxon>Spiralia</taxon>
        <taxon>Lophotrochozoa</taxon>
        <taxon>Annelida</taxon>
        <taxon>Polychaeta</taxon>
        <taxon>Polychaeta incertae sedis</taxon>
        <taxon>Dinophilidae</taxon>
        <taxon>Dimorphilus</taxon>
    </lineage>
</organism>
<comment type="caution">
    <text evidence="4">The sequence shown here is derived from an EMBL/GenBank/DDBJ whole genome shotgun (WGS) entry which is preliminary data.</text>
</comment>
<keyword evidence="2" id="KW-0106">Calcium</keyword>
<dbReference type="PROSITE" id="PS00018">
    <property type="entry name" value="EF_HAND_1"/>
    <property type="match status" value="2"/>
</dbReference>
<reference evidence="4 5" key="1">
    <citation type="submission" date="2020-08" db="EMBL/GenBank/DDBJ databases">
        <authorList>
            <person name="Hejnol A."/>
        </authorList>
    </citation>
    <scope>NUCLEOTIDE SEQUENCE [LARGE SCALE GENOMIC DNA]</scope>
</reference>
<accession>A0A7I8VPN9</accession>
<evidence type="ECO:0000256" key="1">
    <source>
        <dbReference type="ARBA" id="ARBA00022737"/>
    </source>
</evidence>
<sequence length="160" mass="18377">MNKEQQEAFNQFSAAEIAKYQEAFNLFDRDGNGKITQRELGQFMRKMGMVVAEQELDDMINEVDADGSGYIDFPEFLALMARRVDEGDSEDDIRDAFRLFDREGNGYLAVEEIKHVMQTLGELMSELEINEMLSEANVDSEGQVNYEGIALIYSYYMYIS</sequence>
<dbReference type="PROSITE" id="PS50222">
    <property type="entry name" value="EF_HAND_2"/>
    <property type="match status" value="3"/>
</dbReference>
<proteinExistence type="predicted"/>
<dbReference type="InterPro" id="IPR011992">
    <property type="entry name" value="EF-hand-dom_pair"/>
</dbReference>
<evidence type="ECO:0000259" key="3">
    <source>
        <dbReference type="PROSITE" id="PS50222"/>
    </source>
</evidence>
<dbReference type="SUPFAM" id="SSF47473">
    <property type="entry name" value="EF-hand"/>
    <property type="match status" value="1"/>
</dbReference>
<feature type="domain" description="EF-hand" evidence="3">
    <location>
        <begin position="88"/>
        <end position="123"/>
    </location>
</feature>
<dbReference type="PANTHER" id="PTHR23048">
    <property type="entry name" value="MYOSIN LIGHT CHAIN 1, 3"/>
    <property type="match status" value="1"/>
</dbReference>